<name>A0A9D2LIW9_9FIRM</name>
<dbReference type="GO" id="GO:0016887">
    <property type="term" value="F:ATP hydrolysis activity"/>
    <property type="evidence" value="ECO:0007669"/>
    <property type="project" value="InterPro"/>
</dbReference>
<dbReference type="FunFam" id="3.40.50.1000:FF:000001">
    <property type="entry name" value="Phospholipid-transporting ATPase IC"/>
    <property type="match status" value="1"/>
</dbReference>
<dbReference type="PROSITE" id="PS00154">
    <property type="entry name" value="ATPASE_E1_E2"/>
    <property type="match status" value="1"/>
</dbReference>
<dbReference type="SUPFAM" id="SSF81660">
    <property type="entry name" value="Metal cation-transporting ATPase, ATP-binding domain N"/>
    <property type="match status" value="1"/>
</dbReference>
<evidence type="ECO:0000256" key="12">
    <source>
        <dbReference type="ARBA" id="ARBA00023136"/>
    </source>
</evidence>
<feature type="transmembrane region" description="Helical" evidence="14">
    <location>
        <begin position="59"/>
        <end position="77"/>
    </location>
</feature>
<evidence type="ECO:0000256" key="4">
    <source>
        <dbReference type="ARBA" id="ARBA00022475"/>
    </source>
</evidence>
<dbReference type="Pfam" id="PF13246">
    <property type="entry name" value="Cation_ATPase"/>
    <property type="match status" value="1"/>
</dbReference>
<evidence type="ECO:0000256" key="6">
    <source>
        <dbReference type="ARBA" id="ARBA00022692"/>
    </source>
</evidence>
<evidence type="ECO:0000256" key="13">
    <source>
        <dbReference type="ARBA" id="ARBA00048694"/>
    </source>
</evidence>
<feature type="domain" description="Cation-transporting P-type ATPase N-terminal" evidence="15">
    <location>
        <begin position="6"/>
        <end position="79"/>
    </location>
</feature>
<keyword evidence="8" id="KW-0547">Nucleotide-binding</keyword>
<feature type="transmembrane region" description="Helical" evidence="14">
    <location>
        <begin position="761"/>
        <end position="780"/>
    </location>
</feature>
<feature type="transmembrane region" description="Helical" evidence="14">
    <location>
        <begin position="730"/>
        <end position="755"/>
    </location>
</feature>
<dbReference type="PRINTS" id="PR00119">
    <property type="entry name" value="CATATPASE"/>
</dbReference>
<evidence type="ECO:0000313" key="17">
    <source>
        <dbReference type="Proteomes" id="UP000823824"/>
    </source>
</evidence>
<feature type="transmembrane region" description="Helical" evidence="14">
    <location>
        <begin position="83"/>
        <end position="106"/>
    </location>
</feature>
<dbReference type="Gene3D" id="3.40.50.1000">
    <property type="entry name" value="HAD superfamily/HAD-like"/>
    <property type="match status" value="1"/>
</dbReference>
<keyword evidence="6 14" id="KW-0812">Transmembrane</keyword>
<evidence type="ECO:0000259" key="15">
    <source>
        <dbReference type="SMART" id="SM00831"/>
    </source>
</evidence>
<dbReference type="Gene3D" id="3.40.1110.10">
    <property type="entry name" value="Calcium-transporting ATPase, cytoplasmic domain N"/>
    <property type="match status" value="1"/>
</dbReference>
<feature type="transmembrane region" description="Helical" evidence="14">
    <location>
        <begin position="801"/>
        <end position="819"/>
    </location>
</feature>
<proteinExistence type="inferred from homology"/>
<gene>
    <name evidence="16" type="ORF">H9787_06580</name>
</gene>
<dbReference type="AlphaFoldDB" id="A0A9D2LIW9"/>
<dbReference type="InterPro" id="IPR004014">
    <property type="entry name" value="ATPase_P-typ_cation-transptr_N"/>
</dbReference>
<evidence type="ECO:0000256" key="3">
    <source>
        <dbReference type="ARBA" id="ARBA00012790"/>
    </source>
</evidence>
<keyword evidence="9" id="KW-0067">ATP-binding</keyword>
<dbReference type="InterPro" id="IPR008250">
    <property type="entry name" value="ATPase_P-typ_transduc_dom_A_sf"/>
</dbReference>
<dbReference type="GO" id="GO:0005524">
    <property type="term" value="F:ATP binding"/>
    <property type="evidence" value="ECO:0007669"/>
    <property type="project" value="UniProtKB-KW"/>
</dbReference>
<accession>A0A9D2LIW9</accession>
<comment type="subcellular location">
    <subcellularLocation>
        <location evidence="1">Cell membrane</location>
        <topology evidence="1">Multi-pass membrane protein</topology>
    </subcellularLocation>
</comment>
<dbReference type="InterPro" id="IPR023298">
    <property type="entry name" value="ATPase_P-typ_TM_dom_sf"/>
</dbReference>
<keyword evidence="4" id="KW-1003">Cell membrane</keyword>
<evidence type="ECO:0000313" key="16">
    <source>
        <dbReference type="EMBL" id="HJB13361.1"/>
    </source>
</evidence>
<dbReference type="NCBIfam" id="TIGR01494">
    <property type="entry name" value="ATPase_P-type"/>
    <property type="match status" value="3"/>
</dbReference>
<feature type="transmembrane region" description="Helical" evidence="14">
    <location>
        <begin position="688"/>
        <end position="710"/>
    </location>
</feature>
<keyword evidence="11 14" id="KW-1133">Transmembrane helix</keyword>
<dbReference type="Pfam" id="PF00122">
    <property type="entry name" value="E1-E2_ATPase"/>
    <property type="match status" value="1"/>
</dbReference>
<feature type="transmembrane region" description="Helical" evidence="14">
    <location>
        <begin position="247"/>
        <end position="267"/>
    </location>
</feature>
<dbReference type="InterPro" id="IPR006068">
    <property type="entry name" value="ATPase_P-typ_cation-transptr_C"/>
</dbReference>
<keyword evidence="12 14" id="KW-0472">Membrane</keyword>
<keyword evidence="5" id="KW-0406">Ion transport</keyword>
<dbReference type="InterPro" id="IPR059000">
    <property type="entry name" value="ATPase_P-type_domA"/>
</dbReference>
<dbReference type="InterPro" id="IPR023214">
    <property type="entry name" value="HAD_sf"/>
</dbReference>
<evidence type="ECO:0000256" key="8">
    <source>
        <dbReference type="ARBA" id="ARBA00022741"/>
    </source>
</evidence>
<dbReference type="SFLD" id="SFLDS00003">
    <property type="entry name" value="Haloacid_Dehalogenase"/>
    <property type="match status" value="1"/>
</dbReference>
<reference evidence="16" key="2">
    <citation type="submission" date="2021-04" db="EMBL/GenBank/DDBJ databases">
        <authorList>
            <person name="Gilroy R."/>
        </authorList>
    </citation>
    <scope>NUCLEOTIDE SEQUENCE</scope>
    <source>
        <strain evidence="16">ChiBcec18-1249</strain>
    </source>
</reference>
<organism evidence="16 17">
    <name type="scientific">Candidatus Oscillibacter excrementigallinarum</name>
    <dbReference type="NCBI Taxonomy" id="2838716"/>
    <lineage>
        <taxon>Bacteria</taxon>
        <taxon>Bacillati</taxon>
        <taxon>Bacillota</taxon>
        <taxon>Clostridia</taxon>
        <taxon>Eubacteriales</taxon>
        <taxon>Oscillospiraceae</taxon>
        <taxon>Oscillibacter</taxon>
    </lineage>
</organism>
<dbReference type="Proteomes" id="UP000823824">
    <property type="component" value="Unassembled WGS sequence"/>
</dbReference>
<feature type="transmembrane region" description="Helical" evidence="14">
    <location>
        <begin position="273"/>
        <end position="297"/>
    </location>
</feature>
<dbReference type="Pfam" id="PF00689">
    <property type="entry name" value="Cation_ATPase_C"/>
    <property type="match status" value="1"/>
</dbReference>
<evidence type="ECO:0000256" key="7">
    <source>
        <dbReference type="ARBA" id="ARBA00022723"/>
    </source>
</evidence>
<feature type="transmembrane region" description="Helical" evidence="14">
    <location>
        <begin position="661"/>
        <end position="682"/>
    </location>
</feature>
<dbReference type="PRINTS" id="PR00120">
    <property type="entry name" value="HATPASE"/>
</dbReference>
<reference evidence="16" key="1">
    <citation type="journal article" date="2021" name="PeerJ">
        <title>Extensive microbial diversity within the chicken gut microbiome revealed by metagenomics and culture.</title>
        <authorList>
            <person name="Gilroy R."/>
            <person name="Ravi A."/>
            <person name="Getino M."/>
            <person name="Pursley I."/>
            <person name="Horton D.L."/>
            <person name="Alikhan N.F."/>
            <person name="Baker D."/>
            <person name="Gharbi K."/>
            <person name="Hall N."/>
            <person name="Watson M."/>
            <person name="Adriaenssens E.M."/>
            <person name="Foster-Nyarko E."/>
            <person name="Jarju S."/>
            <person name="Secka A."/>
            <person name="Antonio M."/>
            <person name="Oren A."/>
            <person name="Chaudhuri R.R."/>
            <person name="La Ragione R."/>
            <person name="Hildebrand F."/>
            <person name="Pallen M.J."/>
        </authorList>
    </citation>
    <scope>NUCLEOTIDE SEQUENCE</scope>
    <source>
        <strain evidence="16">ChiBcec18-1249</strain>
    </source>
</reference>
<dbReference type="EC" id="7.2.2.10" evidence="3"/>
<dbReference type="InterPro" id="IPR001757">
    <property type="entry name" value="P_typ_ATPase"/>
</dbReference>
<dbReference type="InterPro" id="IPR044492">
    <property type="entry name" value="P_typ_ATPase_HD_dom"/>
</dbReference>
<evidence type="ECO:0000256" key="9">
    <source>
        <dbReference type="ARBA" id="ARBA00022840"/>
    </source>
</evidence>
<dbReference type="InterPro" id="IPR036412">
    <property type="entry name" value="HAD-like_sf"/>
</dbReference>
<evidence type="ECO:0000256" key="1">
    <source>
        <dbReference type="ARBA" id="ARBA00004651"/>
    </source>
</evidence>
<dbReference type="Gene3D" id="1.20.1110.10">
    <property type="entry name" value="Calcium-transporting ATPase, transmembrane domain"/>
    <property type="match status" value="1"/>
</dbReference>
<dbReference type="SUPFAM" id="SSF81653">
    <property type="entry name" value="Calcium ATPase, transduction domain A"/>
    <property type="match status" value="1"/>
</dbReference>
<dbReference type="SMART" id="SM00831">
    <property type="entry name" value="Cation_ATPase_N"/>
    <property type="match status" value="1"/>
</dbReference>
<dbReference type="PANTHER" id="PTHR42861">
    <property type="entry name" value="CALCIUM-TRANSPORTING ATPASE"/>
    <property type="match status" value="1"/>
</dbReference>
<dbReference type="InterPro" id="IPR018303">
    <property type="entry name" value="ATPase_P-typ_P_site"/>
</dbReference>
<dbReference type="EMBL" id="DWZJ01000053">
    <property type="protein sequence ID" value="HJB13361.1"/>
    <property type="molecule type" value="Genomic_DNA"/>
</dbReference>
<keyword evidence="10" id="KW-1278">Translocase</keyword>
<dbReference type="Gene3D" id="2.70.150.10">
    <property type="entry name" value="Calcium-transporting ATPase, cytoplasmic transduction domain A"/>
    <property type="match status" value="1"/>
</dbReference>
<comment type="catalytic activity">
    <reaction evidence="13">
        <text>Ca(2+)(in) + ATP + H2O = Ca(2+)(out) + ADP + phosphate + H(+)</text>
        <dbReference type="Rhea" id="RHEA:18105"/>
        <dbReference type="ChEBI" id="CHEBI:15377"/>
        <dbReference type="ChEBI" id="CHEBI:15378"/>
        <dbReference type="ChEBI" id="CHEBI:29108"/>
        <dbReference type="ChEBI" id="CHEBI:30616"/>
        <dbReference type="ChEBI" id="CHEBI:43474"/>
        <dbReference type="ChEBI" id="CHEBI:456216"/>
        <dbReference type="EC" id="7.2.2.10"/>
    </reaction>
</comment>
<comment type="caution">
    <text evidence="16">The sequence shown here is derived from an EMBL/GenBank/DDBJ whole genome shotgun (WGS) entry which is preliminary data.</text>
</comment>
<keyword evidence="5" id="KW-0106">Calcium</keyword>
<sequence>MKTEKTIWQKSREELFQELDSTPEGLTGAEAARRLEQYGPNELQEGGKKSVPRIFLEQFADFLVIILILAAVVSAMLDDVESAVVILAVITMNAILGTVQTVKAAASLDSLKQMSAPTAKVVRDGQVVQIPGREVTVGDVVVLEAGDSICADGRLLECASLKCAESALTGESLPVEKDLEEIDGDVPLGDRRNMVFSGCFVTYGRARFLVTATGMNTEMGKIAALLKSTEEKKTPLQVSLDQFGRKLSIGILIICAILFAVSVFVRGEDVMNAFLFAVALAVAAIPEALSSIVTIVLSFGTQKMAKEHAIIRKLQAVEGLGSVSVICSDKTGTLTQNKMTVKKLYAGGQIIPADGADFSRPDQRELLRAALLCSDATVNESGEVGDPTETALVRLGEGYGFDEADVRGKYPRLAELPFDSDRKLMSTVHQLSDGLTMLTKGAVDVMLDRTRLSQEEKAEIERVNEELSQQGLRVLAFGKRMLTAPAIGLEDEKDLQFLGLIAMMDPPREESKAAVSECIAAGIRPIMITGDHKVTASAIAREIGILTPGTEAVEGAVIESMSDDELREFVPKVSVYARVSPEHKIRIVRAWQERGNLVAMTGDGVNDAPALKQADIGVAMGITGTEVAKDAAGMVLTDDNFATIVQAVKNGRNVYANIKKAIQFLLSGNTAGILTVLYASLVGLPVPFAAVHLLFINLLTDSLPAIALGLEPHSDAVMREKPRPRHEGILTKPFQISVGTEGLVIALATIIAFHIGLANGGAAVASTMAFATLCLSRLFHGFNCKSGRPVIFTRAFWNNKFLLGAFAIGALLLTAVLLIPPLEPLFQVAELSAGLVGCIVGLAFGSMVVIQILKAIRSMGRK</sequence>
<keyword evidence="7" id="KW-0479">Metal-binding</keyword>
<dbReference type="SFLD" id="SFLDF00027">
    <property type="entry name" value="p-type_atpase"/>
    <property type="match status" value="1"/>
</dbReference>
<comment type="similarity">
    <text evidence="2">Belongs to the cation transport ATPase (P-type) (TC 3.A.3) family. Type IIA subfamily.</text>
</comment>
<evidence type="ECO:0000256" key="2">
    <source>
        <dbReference type="ARBA" id="ARBA00005675"/>
    </source>
</evidence>
<dbReference type="SUPFAM" id="SSF56784">
    <property type="entry name" value="HAD-like"/>
    <property type="match status" value="1"/>
</dbReference>
<dbReference type="InterPro" id="IPR023299">
    <property type="entry name" value="ATPase_P-typ_cyto_dom_N"/>
</dbReference>
<dbReference type="GO" id="GO:0046872">
    <property type="term" value="F:metal ion binding"/>
    <property type="evidence" value="ECO:0007669"/>
    <property type="project" value="UniProtKB-KW"/>
</dbReference>
<dbReference type="GO" id="GO:0140352">
    <property type="term" value="P:export from cell"/>
    <property type="evidence" value="ECO:0007669"/>
    <property type="project" value="UniProtKB-ARBA"/>
</dbReference>
<keyword evidence="5" id="KW-0813">Transport</keyword>
<dbReference type="FunFam" id="2.70.150.10:FF:000016">
    <property type="entry name" value="Calcium-transporting P-type ATPase putative"/>
    <property type="match status" value="1"/>
</dbReference>
<evidence type="ECO:0000256" key="10">
    <source>
        <dbReference type="ARBA" id="ARBA00022967"/>
    </source>
</evidence>
<dbReference type="GO" id="GO:0005388">
    <property type="term" value="F:P-type calcium transporter activity"/>
    <property type="evidence" value="ECO:0007669"/>
    <property type="project" value="UniProtKB-EC"/>
</dbReference>
<evidence type="ECO:0000256" key="14">
    <source>
        <dbReference type="SAM" id="Phobius"/>
    </source>
</evidence>
<evidence type="ECO:0000256" key="11">
    <source>
        <dbReference type="ARBA" id="ARBA00022989"/>
    </source>
</evidence>
<feature type="transmembrane region" description="Helical" evidence="14">
    <location>
        <begin position="831"/>
        <end position="853"/>
    </location>
</feature>
<protein>
    <recommendedName>
        <fullName evidence="3">P-type Ca(2+) transporter</fullName>
        <ecNumber evidence="3">7.2.2.10</ecNumber>
    </recommendedName>
</protein>
<evidence type="ECO:0000256" key="5">
    <source>
        <dbReference type="ARBA" id="ARBA00022568"/>
    </source>
</evidence>
<dbReference type="CDD" id="cd02089">
    <property type="entry name" value="P-type_ATPase_Ca_prok"/>
    <property type="match status" value="1"/>
</dbReference>
<dbReference type="SFLD" id="SFLDG00002">
    <property type="entry name" value="C1.7:_P-type_atpase_like"/>
    <property type="match status" value="1"/>
</dbReference>
<dbReference type="GO" id="GO:0005886">
    <property type="term" value="C:plasma membrane"/>
    <property type="evidence" value="ECO:0007669"/>
    <property type="project" value="UniProtKB-SubCell"/>
</dbReference>
<keyword evidence="5" id="KW-0109">Calcium transport</keyword>
<dbReference type="FunFam" id="3.40.50.1000:FF:000028">
    <property type="entry name" value="Calcium-transporting P-type ATPase, putative"/>
    <property type="match status" value="1"/>
</dbReference>
<dbReference type="Pfam" id="PF00690">
    <property type="entry name" value="Cation_ATPase_N"/>
    <property type="match status" value="1"/>
</dbReference>
<dbReference type="SUPFAM" id="SSF81665">
    <property type="entry name" value="Calcium ATPase, transmembrane domain M"/>
    <property type="match status" value="1"/>
</dbReference>